<feature type="domain" description="RNA 3'-terminal phosphate cyclase" evidence="1">
    <location>
        <begin position="14"/>
        <end position="347"/>
    </location>
</feature>
<evidence type="ECO:0000259" key="1">
    <source>
        <dbReference type="Pfam" id="PF01137"/>
    </source>
</evidence>
<dbReference type="AlphaFoldDB" id="A0A9P9WVG9"/>
<evidence type="ECO:0000313" key="3">
    <source>
        <dbReference type="Proteomes" id="UP000829685"/>
    </source>
</evidence>
<dbReference type="SUPFAM" id="SSF55205">
    <property type="entry name" value="EPT/RTPC-like"/>
    <property type="match status" value="1"/>
</dbReference>
<keyword evidence="3" id="KW-1185">Reference proteome</keyword>
<dbReference type="PANTHER" id="PTHR11096:SF0">
    <property type="entry name" value="RNA 3'-TERMINAL PHOSPHATE CYCLASE"/>
    <property type="match status" value="1"/>
</dbReference>
<proteinExistence type="predicted"/>
<evidence type="ECO:0000313" key="2">
    <source>
        <dbReference type="EMBL" id="KAI1879981.1"/>
    </source>
</evidence>
<name>A0A9P9WVG9_9PEZI</name>
<dbReference type="EMBL" id="JAFIMR010000003">
    <property type="protein sequence ID" value="KAI1879981.1"/>
    <property type="molecule type" value="Genomic_DNA"/>
</dbReference>
<sequence>MKPKKPLELDGRTGEGGGQLVRISCALAAVTSQPIRITHVRGNREGPRGGGLKAQHVTSLAWLAAATSATVTGLAVGSHTLEFRPALPPTALKERRISIEAESAAASTLLILQAILPYLLFAAGPEGDGDGDGDNKAIELEIRGGTNVAFSLSWEYLDQVLLPTLAARFGVRVERKLLGRGWSVGPSKKGAVWFRIHPLRAGEKLRLARSDWDAPRTDEDFALERIDASILAPAGMHGALQQELAKDLDVLFPDVDVRFVVTEDSGHDARVYILLVAHSKTGLRWGRDWLYDRNRKKKTPEMVSREMSRKVGKELYEEVSLRGVVDEYLQDQLVVFQALAEGRTSFARPTAPIDEDIGGLESAVDQLDIQGQRRMRKDKTHEPFGEGSTHTTTARWVAAELLPQATWFNKGSICEGAGVALR</sequence>
<accession>A0A9P9WVG9</accession>
<dbReference type="InterPro" id="IPR023797">
    <property type="entry name" value="RNA3'_phos_cyclase_dom"/>
</dbReference>
<dbReference type="GO" id="GO:0006396">
    <property type="term" value="P:RNA processing"/>
    <property type="evidence" value="ECO:0007669"/>
    <property type="project" value="InterPro"/>
</dbReference>
<dbReference type="Gene3D" id="3.65.10.20">
    <property type="entry name" value="RNA 3'-terminal phosphate cyclase domain"/>
    <property type="match status" value="1"/>
</dbReference>
<dbReference type="PANTHER" id="PTHR11096">
    <property type="entry name" value="RNA 3' TERMINAL PHOSPHATE CYCLASE"/>
    <property type="match status" value="1"/>
</dbReference>
<dbReference type="GO" id="GO:0005634">
    <property type="term" value="C:nucleus"/>
    <property type="evidence" value="ECO:0007669"/>
    <property type="project" value="TreeGrafter"/>
</dbReference>
<dbReference type="InterPro" id="IPR013792">
    <property type="entry name" value="RNA3'P_cycl/enolpyr_Trfase_a/b"/>
</dbReference>
<dbReference type="InterPro" id="IPR036553">
    <property type="entry name" value="RPTC_insert"/>
</dbReference>
<reference evidence="2" key="1">
    <citation type="submission" date="2021-03" db="EMBL/GenBank/DDBJ databases">
        <title>Revisited historic fungal species revealed as producer of novel bioactive compounds through whole genome sequencing and comparative genomics.</title>
        <authorList>
            <person name="Vignolle G.A."/>
            <person name="Hochenegger N."/>
            <person name="Mach R.L."/>
            <person name="Mach-Aigner A.R."/>
            <person name="Javad Rahimi M."/>
            <person name="Salim K.A."/>
            <person name="Chan C.M."/>
            <person name="Lim L.B.L."/>
            <person name="Cai F."/>
            <person name="Druzhinina I.S."/>
            <person name="U'Ren J.M."/>
            <person name="Derntl C."/>
        </authorList>
    </citation>
    <scope>NUCLEOTIDE SEQUENCE</scope>
    <source>
        <strain evidence="2">TUCIM 5799</strain>
    </source>
</reference>
<dbReference type="Proteomes" id="UP000829685">
    <property type="component" value="Unassembled WGS sequence"/>
</dbReference>
<dbReference type="InterPro" id="IPR037136">
    <property type="entry name" value="RNA3'_phos_cyclase_dom_sf"/>
</dbReference>
<comment type="caution">
    <text evidence="2">The sequence shown here is derived from an EMBL/GenBank/DDBJ whole genome shotgun (WGS) entry which is preliminary data.</text>
</comment>
<organism evidence="2 3">
    <name type="scientific">Neoarthrinium moseri</name>
    <dbReference type="NCBI Taxonomy" id="1658444"/>
    <lineage>
        <taxon>Eukaryota</taxon>
        <taxon>Fungi</taxon>
        <taxon>Dikarya</taxon>
        <taxon>Ascomycota</taxon>
        <taxon>Pezizomycotina</taxon>
        <taxon>Sordariomycetes</taxon>
        <taxon>Xylariomycetidae</taxon>
        <taxon>Amphisphaeriales</taxon>
        <taxon>Apiosporaceae</taxon>
        <taxon>Neoarthrinium</taxon>
    </lineage>
</organism>
<gene>
    <name evidence="2" type="ORF">JX265_001602</name>
</gene>
<dbReference type="InterPro" id="IPR000228">
    <property type="entry name" value="RNA3'_term_phos_cyc"/>
</dbReference>
<dbReference type="Gene3D" id="3.30.360.20">
    <property type="entry name" value="RNA 3'-terminal phosphate cyclase, insert domain"/>
    <property type="match status" value="1"/>
</dbReference>
<protein>
    <recommendedName>
        <fullName evidence="1">RNA 3'-terminal phosphate cyclase domain-containing protein</fullName>
    </recommendedName>
</protein>
<dbReference type="Pfam" id="PF01137">
    <property type="entry name" value="RTC"/>
    <property type="match status" value="1"/>
</dbReference>
<dbReference type="GO" id="GO:0003963">
    <property type="term" value="F:RNA-3'-phosphate cyclase activity"/>
    <property type="evidence" value="ECO:0007669"/>
    <property type="project" value="TreeGrafter"/>
</dbReference>